<dbReference type="CDD" id="cd06170">
    <property type="entry name" value="LuxR_C_like"/>
    <property type="match status" value="1"/>
</dbReference>
<dbReference type="PANTHER" id="PTHR45566">
    <property type="entry name" value="HTH-TYPE TRANSCRIPTIONAL REGULATOR YHJB-RELATED"/>
    <property type="match status" value="1"/>
</dbReference>
<dbReference type="PANTHER" id="PTHR45566:SF1">
    <property type="entry name" value="HTH-TYPE TRANSCRIPTIONAL REGULATOR YHJB-RELATED"/>
    <property type="match status" value="1"/>
</dbReference>
<sequence>MNKIILADSQAIFRAGTAKVLAADDDFRIIAQCSDAERMMHAITTFPHAIVIFASALRADYSRLRPLLESVNSRGIVIAENSEIPTSYMQLGFRGVIQRNSTGAALVECVRKVCAGETWLPVHTRVTDAPEQDLVGIRVRDRLTPKEMRIVALIVQGCKNREIANRLKTTEQVIKNYLRSIYDKTGVSDRLELALFTLHHRVLAEAAADVGSRIEAEESAGSAGGGRSSKVQSITRTGT</sequence>
<feature type="domain" description="HTH luxR-type" evidence="2">
    <location>
        <begin position="136"/>
        <end position="201"/>
    </location>
</feature>
<protein>
    <submittedName>
        <fullName evidence="3">LuxR C-terminal-related transcriptional regulator</fullName>
    </submittedName>
</protein>
<feature type="compositionally biased region" description="Polar residues" evidence="1">
    <location>
        <begin position="230"/>
        <end position="239"/>
    </location>
</feature>
<dbReference type="InterPro" id="IPR016032">
    <property type="entry name" value="Sig_transdc_resp-reg_C-effctor"/>
</dbReference>
<dbReference type="SUPFAM" id="SSF46894">
    <property type="entry name" value="C-terminal effector domain of the bipartite response regulators"/>
    <property type="match status" value="1"/>
</dbReference>
<dbReference type="Pfam" id="PF00196">
    <property type="entry name" value="GerE"/>
    <property type="match status" value="1"/>
</dbReference>
<feature type="region of interest" description="Disordered" evidence="1">
    <location>
        <begin position="217"/>
        <end position="239"/>
    </location>
</feature>
<dbReference type="RefSeq" id="WP_263336161.1">
    <property type="nucleotide sequence ID" value="NZ_JAGSYH010000003.1"/>
</dbReference>
<organism evidence="3 4">
    <name type="scientific">Acidicapsa dinghuensis</name>
    <dbReference type="NCBI Taxonomy" id="2218256"/>
    <lineage>
        <taxon>Bacteria</taxon>
        <taxon>Pseudomonadati</taxon>
        <taxon>Acidobacteriota</taxon>
        <taxon>Terriglobia</taxon>
        <taxon>Terriglobales</taxon>
        <taxon>Acidobacteriaceae</taxon>
        <taxon>Acidicapsa</taxon>
    </lineage>
</organism>
<comment type="caution">
    <text evidence="3">The sequence shown here is derived from an EMBL/GenBank/DDBJ whole genome shotgun (WGS) entry which is preliminary data.</text>
</comment>
<evidence type="ECO:0000313" key="4">
    <source>
        <dbReference type="Proteomes" id="UP001596091"/>
    </source>
</evidence>
<dbReference type="EMBL" id="JBHSPH010000002">
    <property type="protein sequence ID" value="MFC5862596.1"/>
    <property type="molecule type" value="Genomic_DNA"/>
</dbReference>
<dbReference type="SMART" id="SM00421">
    <property type="entry name" value="HTH_LUXR"/>
    <property type="match status" value="1"/>
</dbReference>
<dbReference type="PROSITE" id="PS50043">
    <property type="entry name" value="HTH_LUXR_2"/>
    <property type="match status" value="1"/>
</dbReference>
<dbReference type="PRINTS" id="PR00038">
    <property type="entry name" value="HTHLUXR"/>
</dbReference>
<keyword evidence="4" id="KW-1185">Reference proteome</keyword>
<dbReference type="Gene3D" id="3.40.50.2300">
    <property type="match status" value="1"/>
</dbReference>
<evidence type="ECO:0000259" key="2">
    <source>
        <dbReference type="PROSITE" id="PS50043"/>
    </source>
</evidence>
<name>A0ABW1EEA0_9BACT</name>
<gene>
    <name evidence="3" type="ORF">ACFPT7_09865</name>
</gene>
<dbReference type="InterPro" id="IPR000792">
    <property type="entry name" value="Tscrpt_reg_LuxR_C"/>
</dbReference>
<reference evidence="4" key="1">
    <citation type="journal article" date="2019" name="Int. J. Syst. Evol. Microbiol.">
        <title>The Global Catalogue of Microorganisms (GCM) 10K type strain sequencing project: providing services to taxonomists for standard genome sequencing and annotation.</title>
        <authorList>
            <consortium name="The Broad Institute Genomics Platform"/>
            <consortium name="The Broad Institute Genome Sequencing Center for Infectious Disease"/>
            <person name="Wu L."/>
            <person name="Ma J."/>
        </authorList>
    </citation>
    <scope>NUCLEOTIDE SEQUENCE [LARGE SCALE GENOMIC DNA]</scope>
    <source>
        <strain evidence="4">JCM 4087</strain>
    </source>
</reference>
<evidence type="ECO:0000256" key="1">
    <source>
        <dbReference type="SAM" id="MobiDB-lite"/>
    </source>
</evidence>
<accession>A0ABW1EEA0</accession>
<evidence type="ECO:0000313" key="3">
    <source>
        <dbReference type="EMBL" id="MFC5862596.1"/>
    </source>
</evidence>
<proteinExistence type="predicted"/>
<dbReference type="InterPro" id="IPR051015">
    <property type="entry name" value="EvgA-like"/>
</dbReference>
<dbReference type="Proteomes" id="UP001596091">
    <property type="component" value="Unassembled WGS sequence"/>
</dbReference>